<feature type="transmembrane region" description="Helical" evidence="1">
    <location>
        <begin position="138"/>
        <end position="160"/>
    </location>
</feature>
<keyword evidence="1" id="KW-0812">Transmembrane</keyword>
<keyword evidence="1" id="KW-0472">Membrane</keyword>
<keyword evidence="3" id="KW-1185">Reference proteome</keyword>
<keyword evidence="1" id="KW-1133">Transmembrane helix</keyword>
<feature type="transmembrane region" description="Helical" evidence="1">
    <location>
        <begin position="166"/>
        <end position="186"/>
    </location>
</feature>
<evidence type="ECO:0000256" key="1">
    <source>
        <dbReference type="SAM" id="Phobius"/>
    </source>
</evidence>
<reference evidence="2 3" key="1">
    <citation type="submission" date="2016-07" db="EMBL/GenBank/DDBJ databases">
        <title>Pervasive Adenine N6-methylation of Active Genes in Fungi.</title>
        <authorList>
            <consortium name="DOE Joint Genome Institute"/>
            <person name="Mondo S.J."/>
            <person name="Dannebaum R.O."/>
            <person name="Kuo R.C."/>
            <person name="Labutti K."/>
            <person name="Haridas S."/>
            <person name="Kuo A."/>
            <person name="Salamov A."/>
            <person name="Ahrendt S.R."/>
            <person name="Lipzen A."/>
            <person name="Sullivan W."/>
            <person name="Andreopoulos W.B."/>
            <person name="Clum A."/>
            <person name="Lindquist E."/>
            <person name="Daum C."/>
            <person name="Ramamoorthy G.K."/>
            <person name="Gryganskyi A."/>
            <person name="Culley D."/>
            <person name="Magnuson J.K."/>
            <person name="James T.Y."/>
            <person name="O'Malley M.A."/>
            <person name="Stajich J.E."/>
            <person name="Spatafora J.W."/>
            <person name="Visel A."/>
            <person name="Grigoriev I.V."/>
        </authorList>
    </citation>
    <scope>NUCLEOTIDE SEQUENCE [LARGE SCALE GENOMIC DNA]</scope>
    <source>
        <strain evidence="2 3">JEL800</strain>
    </source>
</reference>
<evidence type="ECO:0000313" key="3">
    <source>
        <dbReference type="Proteomes" id="UP000193642"/>
    </source>
</evidence>
<gene>
    <name evidence="2" type="ORF">BCR33DRAFT_714411</name>
</gene>
<feature type="transmembrane region" description="Helical" evidence="1">
    <location>
        <begin position="110"/>
        <end position="131"/>
    </location>
</feature>
<name>A0A1Y2CNR8_9FUNG</name>
<sequence length="382" mass="40583">MLFSQVTRRAAAFAGTTTTTAARPVRGFSQMTANGPLGASIGRVSPLTSLSGFSAMNAMKAAPARVPVVAHGSLVRLASTASSASASAPAPTPAPKTTYMPPKPRARRSFFATLGKVFAALVLVPAVLSLVFPDLIAFLVPAATLITAGAVVVLTAALALGVVLPLLTICAVAAAIPSAIVFTELYKMRKAHKFDSVAWEIGVPRRPWHFETSAEAEEIDNGTHTGRKAYNKRRQLVHIDTESKDGGAFEVVGPVATRVVDFFVDIGAIVETEIMRRDLMGHSDTAGPYPNVVTIQGKNIGFFGPLMSRVSIPIDRAFIRAKIAERATGSKPVKAEKIEKVEKPVVATPSRVEAAKAAVQRFTVTKKQPVVEDSSEKRIDFN</sequence>
<organism evidence="2 3">
    <name type="scientific">Rhizoclosmatium globosum</name>
    <dbReference type="NCBI Taxonomy" id="329046"/>
    <lineage>
        <taxon>Eukaryota</taxon>
        <taxon>Fungi</taxon>
        <taxon>Fungi incertae sedis</taxon>
        <taxon>Chytridiomycota</taxon>
        <taxon>Chytridiomycota incertae sedis</taxon>
        <taxon>Chytridiomycetes</taxon>
        <taxon>Chytridiales</taxon>
        <taxon>Chytriomycetaceae</taxon>
        <taxon>Rhizoclosmatium</taxon>
    </lineage>
</organism>
<protein>
    <submittedName>
        <fullName evidence="2">Uncharacterized protein</fullName>
    </submittedName>
</protein>
<dbReference type="AlphaFoldDB" id="A0A1Y2CNR8"/>
<dbReference type="OrthoDB" id="2156980at2759"/>
<dbReference type="Proteomes" id="UP000193642">
    <property type="component" value="Unassembled WGS sequence"/>
</dbReference>
<evidence type="ECO:0000313" key="2">
    <source>
        <dbReference type="EMBL" id="ORY48680.1"/>
    </source>
</evidence>
<proteinExistence type="predicted"/>
<accession>A0A1Y2CNR8</accession>
<comment type="caution">
    <text evidence="2">The sequence shown here is derived from an EMBL/GenBank/DDBJ whole genome shotgun (WGS) entry which is preliminary data.</text>
</comment>
<dbReference type="EMBL" id="MCGO01000011">
    <property type="protein sequence ID" value="ORY48680.1"/>
    <property type="molecule type" value="Genomic_DNA"/>
</dbReference>